<keyword evidence="2" id="KW-1185">Reference proteome</keyword>
<dbReference type="EMBL" id="JAOYFB010000020">
    <property type="protein sequence ID" value="KAK4017793.1"/>
    <property type="molecule type" value="Genomic_DNA"/>
</dbReference>
<reference evidence="1 2" key="1">
    <citation type="journal article" date="2023" name="Nucleic Acids Res.">
        <title>The hologenome of Daphnia magna reveals possible DNA methylation and microbiome-mediated evolution of the host genome.</title>
        <authorList>
            <person name="Chaturvedi A."/>
            <person name="Li X."/>
            <person name="Dhandapani V."/>
            <person name="Marshall H."/>
            <person name="Kissane S."/>
            <person name="Cuenca-Cambronero M."/>
            <person name="Asole G."/>
            <person name="Calvet F."/>
            <person name="Ruiz-Romero M."/>
            <person name="Marangio P."/>
            <person name="Guigo R."/>
            <person name="Rago D."/>
            <person name="Mirbahai L."/>
            <person name="Eastwood N."/>
            <person name="Colbourne J.K."/>
            <person name="Zhou J."/>
            <person name="Mallon E."/>
            <person name="Orsini L."/>
        </authorList>
    </citation>
    <scope>NUCLEOTIDE SEQUENCE [LARGE SCALE GENOMIC DNA]</scope>
    <source>
        <strain evidence="1">LRV0_1</strain>
    </source>
</reference>
<gene>
    <name evidence="1" type="ORF">OUZ56_033599</name>
</gene>
<accession>A0ABQ9ZY21</accession>
<proteinExistence type="predicted"/>
<name>A0ABQ9ZY21_9CRUS</name>
<evidence type="ECO:0000313" key="2">
    <source>
        <dbReference type="Proteomes" id="UP001234178"/>
    </source>
</evidence>
<sequence length="70" mass="7639">MAYHLPSPVGVAVKLSPVGPLCMLLSSHFLSLTIRQHSKGCIKGPDPERSDGCVDRMLLPWSAWSALCNY</sequence>
<dbReference type="Proteomes" id="UP001234178">
    <property type="component" value="Unassembled WGS sequence"/>
</dbReference>
<comment type="caution">
    <text evidence="1">The sequence shown here is derived from an EMBL/GenBank/DDBJ whole genome shotgun (WGS) entry which is preliminary data.</text>
</comment>
<protein>
    <submittedName>
        <fullName evidence="1">Uncharacterized protein</fullName>
    </submittedName>
</protein>
<organism evidence="1 2">
    <name type="scientific">Daphnia magna</name>
    <dbReference type="NCBI Taxonomy" id="35525"/>
    <lineage>
        <taxon>Eukaryota</taxon>
        <taxon>Metazoa</taxon>
        <taxon>Ecdysozoa</taxon>
        <taxon>Arthropoda</taxon>
        <taxon>Crustacea</taxon>
        <taxon>Branchiopoda</taxon>
        <taxon>Diplostraca</taxon>
        <taxon>Cladocera</taxon>
        <taxon>Anomopoda</taxon>
        <taxon>Daphniidae</taxon>
        <taxon>Daphnia</taxon>
    </lineage>
</organism>
<evidence type="ECO:0000313" key="1">
    <source>
        <dbReference type="EMBL" id="KAK4017793.1"/>
    </source>
</evidence>